<name>A0A1H3MBV7_9RHOB</name>
<evidence type="ECO:0000313" key="2">
    <source>
        <dbReference type="Proteomes" id="UP000199026"/>
    </source>
</evidence>
<proteinExistence type="predicted"/>
<dbReference type="InterPro" id="IPR021251">
    <property type="entry name" value="DUF2793"/>
</dbReference>
<dbReference type="RefSeq" id="WP_177170695.1">
    <property type="nucleotide sequence ID" value="NZ_CANMFH010000013.1"/>
</dbReference>
<protein>
    <recommendedName>
        <fullName evidence="3">DUF2793 domain-containing protein</fullName>
    </recommendedName>
</protein>
<dbReference type="Proteomes" id="UP000199026">
    <property type="component" value="Unassembled WGS sequence"/>
</dbReference>
<evidence type="ECO:0008006" key="3">
    <source>
        <dbReference type="Google" id="ProtNLM"/>
    </source>
</evidence>
<dbReference type="AlphaFoldDB" id="A0A1H3MBV7"/>
<dbReference type="STRING" id="576131.SAMN05444486_103488"/>
<dbReference type="Pfam" id="PF10983">
    <property type="entry name" value="DUF2793"/>
    <property type="match status" value="1"/>
</dbReference>
<sequence length="328" mass="34296">MPDTSHALSLPLIQPSQAQKHVTHNEALRILDAVVQLVVIAADQSGPPTAPQSGDRYIVAPSGVGAWLGHDGDIAVYADAAWSFITPLPGWTAQVLAPQSAVLFDAVLGWQTVSTTLENTPELGINATADPTNRLSVSAPATLLNHEGAGHQLKINKATASDTSSLLYQTNFSGRAEMGLAGNDDFAVKVSDDGTTWRTALNVDAPTARVIAPEGLESIRITATHSATTVLTPPSPAGFAMLSSVSSNFPQANASMILCYDVGASPQLIVIWNGGAVTNLGATAPTDTNVPDGLIGIAAQNNGTLLLRNEYPNSLALDYCITWINGWR</sequence>
<keyword evidence="2" id="KW-1185">Reference proteome</keyword>
<accession>A0A1H3MBV7</accession>
<dbReference type="GeneID" id="78125433"/>
<evidence type="ECO:0000313" key="1">
    <source>
        <dbReference type="EMBL" id="SDY73679.1"/>
    </source>
</evidence>
<dbReference type="EMBL" id="FNPR01000003">
    <property type="protein sequence ID" value="SDY73679.1"/>
    <property type="molecule type" value="Genomic_DNA"/>
</dbReference>
<gene>
    <name evidence="1" type="ORF">SAMN05444486_103488</name>
</gene>
<organism evidence="1 2">
    <name type="scientific">Lentibacter algarum</name>
    <dbReference type="NCBI Taxonomy" id="576131"/>
    <lineage>
        <taxon>Bacteria</taxon>
        <taxon>Pseudomonadati</taxon>
        <taxon>Pseudomonadota</taxon>
        <taxon>Alphaproteobacteria</taxon>
        <taxon>Rhodobacterales</taxon>
        <taxon>Roseobacteraceae</taxon>
        <taxon>Lentibacter</taxon>
    </lineage>
</organism>
<reference evidence="1 2" key="1">
    <citation type="submission" date="2016-10" db="EMBL/GenBank/DDBJ databases">
        <authorList>
            <person name="de Groot N.N."/>
        </authorList>
    </citation>
    <scope>NUCLEOTIDE SEQUENCE [LARGE SCALE GENOMIC DNA]</scope>
    <source>
        <strain evidence="1 2">DSM 24677</strain>
    </source>
</reference>